<evidence type="ECO:0000256" key="1">
    <source>
        <dbReference type="ARBA" id="ARBA00007806"/>
    </source>
</evidence>
<proteinExistence type="inferred from homology"/>
<dbReference type="InterPro" id="IPR048395">
    <property type="entry name" value="Glyco_hydro_31_C"/>
</dbReference>
<protein>
    <recommendedName>
        <fullName evidence="10">Family 31 glucosidase KIAA1161</fullName>
    </recommendedName>
</protein>
<dbReference type="InterPro" id="IPR013780">
    <property type="entry name" value="Glyco_hydro_b"/>
</dbReference>
<dbReference type="GO" id="GO:0005975">
    <property type="term" value="P:carbohydrate metabolic process"/>
    <property type="evidence" value="ECO:0007669"/>
    <property type="project" value="InterPro"/>
</dbReference>
<dbReference type="PANTHER" id="PTHR43053:SF4">
    <property type="entry name" value="MYOGENESIS-REGULATING GLYCOSIDASE"/>
    <property type="match status" value="1"/>
</dbReference>
<evidence type="ECO:0000259" key="7">
    <source>
        <dbReference type="Pfam" id="PF21365"/>
    </source>
</evidence>
<dbReference type="Gene3D" id="3.20.20.80">
    <property type="entry name" value="Glycosidases"/>
    <property type="match status" value="1"/>
</dbReference>
<evidence type="ECO:0000256" key="2">
    <source>
        <dbReference type="ARBA" id="ARBA00022801"/>
    </source>
</evidence>
<dbReference type="Pfam" id="PF21365">
    <property type="entry name" value="Glyco_hydro_31_3rd"/>
    <property type="match status" value="1"/>
</dbReference>
<evidence type="ECO:0000259" key="6">
    <source>
        <dbReference type="Pfam" id="PF01055"/>
    </source>
</evidence>
<dbReference type="SUPFAM" id="SSF51445">
    <property type="entry name" value="(Trans)glycosidases"/>
    <property type="match status" value="1"/>
</dbReference>
<accession>A0A9P0E2R3</accession>
<dbReference type="CDD" id="cd06592">
    <property type="entry name" value="GH31_NET37"/>
    <property type="match status" value="1"/>
</dbReference>
<keyword evidence="9" id="KW-1185">Reference proteome</keyword>
<feature type="chain" id="PRO_5040213226" description="Family 31 glucosidase KIAA1161" evidence="5">
    <location>
        <begin position="23"/>
        <end position="634"/>
    </location>
</feature>
<sequence length="634" mass="72160">MRAPRRVFTGVGVLVLVLFVEATPLFKEKIYSPSYAEVFASRSSADVTLFSGAQRELKHTFNLSFDGKVGNLKHCAGNDDDVCVRWSKSAQLLVTKGPKNEMWTVTIEATQPLHVCFPLEGHQLYGGMVLEEYPIQRVNLTQVSFYTGDITRIGRLQNVMERFWYSSGGLNIRVNPDVPLFLSQDETQLCLTAKNEFPYPKDIPIKMSYVTCGNTGNIREALKCFFPMYDKPIPPTKIIADPIWSTWVEFERPIDQQKLIQFEKDITSHGFNASVIELDDAWETCHGNQTFDLKKFPDPKAMVDEIHSKGHLITLWVHPFLGPGCPSNLLDIYSPYVMKYPNGSVGITTWWNGEGAALFDFLNPETTKWYVERLHRILDNYGFDGFKFDAGEAAYIPGMSIKEQSVTSHRPNQYTSKYIKMASQFGTLTEVRVGAEAFQYKLMQRLQDRDSIWTSENLGLRSVITSVLQLSILGYGAILPDMVGGNCYSGRPSKELFIRWVQVNTFLPLIQFSLSPWSFDDETVQITRKFTALHNAYSERILKEFKDPHHPVINPLWWIAPEDKIALVSDSEFLLGEDLLVAPVLEQGATSRDIYLPRGEWRDENTGKVYTGPTTLKKYPAPLEVLPYFERIKS</sequence>
<dbReference type="Proteomes" id="UP001152798">
    <property type="component" value="Chromosome 1"/>
</dbReference>
<evidence type="ECO:0000313" key="9">
    <source>
        <dbReference type="Proteomes" id="UP001152798"/>
    </source>
</evidence>
<dbReference type="InterPro" id="IPR017853">
    <property type="entry name" value="GH"/>
</dbReference>
<keyword evidence="2 4" id="KW-0378">Hydrolase</keyword>
<dbReference type="Pfam" id="PF01055">
    <property type="entry name" value="Glyco_hydro_31_2nd"/>
    <property type="match status" value="1"/>
</dbReference>
<feature type="domain" description="Glycosyl hydrolase family 31 C-terminal" evidence="7">
    <location>
        <begin position="550"/>
        <end position="631"/>
    </location>
</feature>
<dbReference type="GO" id="GO:0004553">
    <property type="term" value="F:hydrolase activity, hydrolyzing O-glycosyl compounds"/>
    <property type="evidence" value="ECO:0007669"/>
    <property type="project" value="InterPro"/>
</dbReference>
<dbReference type="PANTHER" id="PTHR43053">
    <property type="entry name" value="GLYCOSIDASE FAMILY 31"/>
    <property type="match status" value="1"/>
</dbReference>
<feature type="domain" description="Glycoside hydrolase family 31 TIM barrel" evidence="6">
    <location>
        <begin position="255"/>
        <end position="533"/>
    </location>
</feature>
<dbReference type="InterPro" id="IPR050985">
    <property type="entry name" value="Alpha-glycosidase_related"/>
</dbReference>
<dbReference type="OrthoDB" id="10070917at2759"/>
<gene>
    <name evidence="8" type="ORF">NEZAVI_LOCUS513</name>
</gene>
<dbReference type="InterPro" id="IPR000322">
    <property type="entry name" value="Glyco_hydro_31_TIM"/>
</dbReference>
<evidence type="ECO:0000313" key="8">
    <source>
        <dbReference type="EMBL" id="CAH1389043.1"/>
    </source>
</evidence>
<keyword evidence="5" id="KW-0732">Signal</keyword>
<feature type="signal peptide" evidence="5">
    <location>
        <begin position="1"/>
        <end position="22"/>
    </location>
</feature>
<evidence type="ECO:0000256" key="4">
    <source>
        <dbReference type="RuleBase" id="RU361185"/>
    </source>
</evidence>
<evidence type="ECO:0000256" key="5">
    <source>
        <dbReference type="SAM" id="SignalP"/>
    </source>
</evidence>
<organism evidence="8 9">
    <name type="scientific">Nezara viridula</name>
    <name type="common">Southern green stink bug</name>
    <name type="synonym">Cimex viridulus</name>
    <dbReference type="NCBI Taxonomy" id="85310"/>
    <lineage>
        <taxon>Eukaryota</taxon>
        <taxon>Metazoa</taxon>
        <taxon>Ecdysozoa</taxon>
        <taxon>Arthropoda</taxon>
        <taxon>Hexapoda</taxon>
        <taxon>Insecta</taxon>
        <taxon>Pterygota</taxon>
        <taxon>Neoptera</taxon>
        <taxon>Paraneoptera</taxon>
        <taxon>Hemiptera</taxon>
        <taxon>Heteroptera</taxon>
        <taxon>Panheteroptera</taxon>
        <taxon>Pentatomomorpha</taxon>
        <taxon>Pentatomoidea</taxon>
        <taxon>Pentatomidae</taxon>
        <taxon>Pentatominae</taxon>
        <taxon>Nezara</taxon>
    </lineage>
</organism>
<evidence type="ECO:0000256" key="3">
    <source>
        <dbReference type="ARBA" id="ARBA00023295"/>
    </source>
</evidence>
<dbReference type="EMBL" id="OV725077">
    <property type="protein sequence ID" value="CAH1389043.1"/>
    <property type="molecule type" value="Genomic_DNA"/>
</dbReference>
<dbReference type="SUPFAM" id="SSF51011">
    <property type="entry name" value="Glycosyl hydrolase domain"/>
    <property type="match status" value="1"/>
</dbReference>
<name>A0A9P0E2R3_NEZVI</name>
<reference evidence="8" key="1">
    <citation type="submission" date="2022-01" db="EMBL/GenBank/DDBJ databases">
        <authorList>
            <person name="King R."/>
        </authorList>
    </citation>
    <scope>NUCLEOTIDE SEQUENCE</scope>
</reference>
<dbReference type="Gene3D" id="2.60.40.1180">
    <property type="entry name" value="Golgi alpha-mannosidase II"/>
    <property type="match status" value="1"/>
</dbReference>
<comment type="similarity">
    <text evidence="1 4">Belongs to the glycosyl hydrolase 31 family.</text>
</comment>
<keyword evidence="3 4" id="KW-0326">Glycosidase</keyword>
<dbReference type="AlphaFoldDB" id="A0A9P0E2R3"/>
<evidence type="ECO:0008006" key="10">
    <source>
        <dbReference type="Google" id="ProtNLM"/>
    </source>
</evidence>